<gene>
    <name evidence="2" type="ORF">HanXRQr2_Chr10g0430521</name>
</gene>
<feature type="transmembrane region" description="Helical" evidence="1">
    <location>
        <begin position="26"/>
        <end position="51"/>
    </location>
</feature>
<comment type="caution">
    <text evidence="2">The sequence shown here is derived from an EMBL/GenBank/DDBJ whole genome shotgun (WGS) entry which is preliminary data.</text>
</comment>
<dbReference type="Gramene" id="mRNA:HanXRQr2_Chr10g0430521">
    <property type="protein sequence ID" value="CDS:HanXRQr2_Chr10g0430521.1"/>
    <property type="gene ID" value="HanXRQr2_Chr10g0430521"/>
</dbReference>
<protein>
    <submittedName>
        <fullName evidence="2">Uncharacterized protein</fullName>
    </submittedName>
</protein>
<evidence type="ECO:0000313" key="2">
    <source>
        <dbReference type="EMBL" id="KAF5785603.1"/>
    </source>
</evidence>
<sequence length="53" mass="5625">MVLRSVAHSNNITIDPPSKFPLLRTLATILLFTLTSAAAAVSACLTVNFPVNL</sequence>
<proteinExistence type="predicted"/>
<accession>A0A9K3N411</accession>
<dbReference type="EMBL" id="MNCJ02000325">
    <property type="protein sequence ID" value="KAF5785603.1"/>
    <property type="molecule type" value="Genomic_DNA"/>
</dbReference>
<reference evidence="2" key="2">
    <citation type="submission" date="2020-06" db="EMBL/GenBank/DDBJ databases">
        <title>Helianthus annuus Genome sequencing and assembly Release 2.</title>
        <authorList>
            <person name="Gouzy J."/>
            <person name="Langlade N."/>
            <person name="Munos S."/>
        </authorList>
    </citation>
    <scope>NUCLEOTIDE SEQUENCE</scope>
    <source>
        <tissue evidence="2">Leaves</tissue>
    </source>
</reference>
<name>A0A9K3N411_HELAN</name>
<dbReference type="AlphaFoldDB" id="A0A9K3N411"/>
<evidence type="ECO:0000256" key="1">
    <source>
        <dbReference type="SAM" id="Phobius"/>
    </source>
</evidence>
<keyword evidence="1" id="KW-0472">Membrane</keyword>
<keyword evidence="1" id="KW-0812">Transmembrane</keyword>
<reference evidence="2" key="1">
    <citation type="journal article" date="2017" name="Nature">
        <title>The sunflower genome provides insights into oil metabolism, flowering and Asterid evolution.</title>
        <authorList>
            <person name="Badouin H."/>
            <person name="Gouzy J."/>
            <person name="Grassa C.J."/>
            <person name="Murat F."/>
            <person name="Staton S.E."/>
            <person name="Cottret L."/>
            <person name="Lelandais-Briere C."/>
            <person name="Owens G.L."/>
            <person name="Carrere S."/>
            <person name="Mayjonade B."/>
            <person name="Legrand L."/>
            <person name="Gill N."/>
            <person name="Kane N.C."/>
            <person name="Bowers J.E."/>
            <person name="Hubner S."/>
            <person name="Bellec A."/>
            <person name="Berard A."/>
            <person name="Berges H."/>
            <person name="Blanchet N."/>
            <person name="Boniface M.C."/>
            <person name="Brunel D."/>
            <person name="Catrice O."/>
            <person name="Chaidir N."/>
            <person name="Claudel C."/>
            <person name="Donnadieu C."/>
            <person name="Faraut T."/>
            <person name="Fievet G."/>
            <person name="Helmstetter N."/>
            <person name="King M."/>
            <person name="Knapp S.J."/>
            <person name="Lai Z."/>
            <person name="Le Paslier M.C."/>
            <person name="Lippi Y."/>
            <person name="Lorenzon L."/>
            <person name="Mandel J.R."/>
            <person name="Marage G."/>
            <person name="Marchand G."/>
            <person name="Marquand E."/>
            <person name="Bret-Mestries E."/>
            <person name="Morien E."/>
            <person name="Nambeesan S."/>
            <person name="Nguyen T."/>
            <person name="Pegot-Espagnet P."/>
            <person name="Pouilly N."/>
            <person name="Raftis F."/>
            <person name="Sallet E."/>
            <person name="Schiex T."/>
            <person name="Thomas J."/>
            <person name="Vandecasteele C."/>
            <person name="Vares D."/>
            <person name="Vear F."/>
            <person name="Vautrin S."/>
            <person name="Crespi M."/>
            <person name="Mangin B."/>
            <person name="Burke J.M."/>
            <person name="Salse J."/>
            <person name="Munos S."/>
            <person name="Vincourt P."/>
            <person name="Rieseberg L.H."/>
            <person name="Langlade N.B."/>
        </authorList>
    </citation>
    <scope>NUCLEOTIDE SEQUENCE</scope>
    <source>
        <tissue evidence="2">Leaves</tissue>
    </source>
</reference>
<keyword evidence="1" id="KW-1133">Transmembrane helix</keyword>
<keyword evidence="3" id="KW-1185">Reference proteome</keyword>
<organism evidence="2 3">
    <name type="scientific">Helianthus annuus</name>
    <name type="common">Common sunflower</name>
    <dbReference type="NCBI Taxonomy" id="4232"/>
    <lineage>
        <taxon>Eukaryota</taxon>
        <taxon>Viridiplantae</taxon>
        <taxon>Streptophyta</taxon>
        <taxon>Embryophyta</taxon>
        <taxon>Tracheophyta</taxon>
        <taxon>Spermatophyta</taxon>
        <taxon>Magnoliopsida</taxon>
        <taxon>eudicotyledons</taxon>
        <taxon>Gunneridae</taxon>
        <taxon>Pentapetalae</taxon>
        <taxon>asterids</taxon>
        <taxon>campanulids</taxon>
        <taxon>Asterales</taxon>
        <taxon>Asteraceae</taxon>
        <taxon>Asteroideae</taxon>
        <taxon>Heliantheae alliance</taxon>
        <taxon>Heliantheae</taxon>
        <taxon>Helianthus</taxon>
    </lineage>
</organism>
<dbReference type="Proteomes" id="UP000215914">
    <property type="component" value="Unassembled WGS sequence"/>
</dbReference>
<evidence type="ECO:0000313" key="3">
    <source>
        <dbReference type="Proteomes" id="UP000215914"/>
    </source>
</evidence>